<evidence type="ECO:0000313" key="2">
    <source>
        <dbReference type="Proteomes" id="UP001177260"/>
    </source>
</evidence>
<keyword evidence="2" id="KW-1185">Reference proteome</keyword>
<organism evidence="1 2">
    <name type="scientific">Aspergillus melleus</name>
    <dbReference type="NCBI Taxonomy" id="138277"/>
    <lineage>
        <taxon>Eukaryota</taxon>
        <taxon>Fungi</taxon>
        <taxon>Dikarya</taxon>
        <taxon>Ascomycota</taxon>
        <taxon>Pezizomycotina</taxon>
        <taxon>Eurotiomycetes</taxon>
        <taxon>Eurotiomycetidae</taxon>
        <taxon>Eurotiales</taxon>
        <taxon>Aspergillaceae</taxon>
        <taxon>Aspergillus</taxon>
        <taxon>Aspergillus subgen. Circumdati</taxon>
    </lineage>
</organism>
<sequence length="243" mass="27308">MDLTDIETKSLVAWENHAKAWDEQMGDDGNAYFSALELPILERMILPRKSARAMDLATGNGLVARWLAKEGASVVATDASRPMLERARARTENWYQDGRLSRERKISFEVLNAASMDAWEEFISRYLTPTEKFDIITINMGIMDIPDLKPLASALKRLLAQDGCLVATILHPLFFTSGADRQITFHENPTTGQREITRSIILNKYLDVPPARQLLFSEDETIPPPVCSGIPLNSYPVYPSLLL</sequence>
<dbReference type="EMBL" id="JAOPJF010000005">
    <property type="protein sequence ID" value="KAK1149020.1"/>
    <property type="molecule type" value="Genomic_DNA"/>
</dbReference>
<reference evidence="1 2" key="1">
    <citation type="journal article" date="2023" name="ACS Omega">
        <title>Identification of the Neoaspergillic Acid Biosynthesis Gene Cluster by Establishing an In Vitro CRISPR-Ribonucleoprotein Genetic System in Aspergillus melleus.</title>
        <authorList>
            <person name="Yuan B."/>
            <person name="Grau M.F."/>
            <person name="Murata R.M."/>
            <person name="Torok T."/>
            <person name="Venkateswaran K."/>
            <person name="Stajich J.E."/>
            <person name="Wang C.C.C."/>
        </authorList>
    </citation>
    <scope>NUCLEOTIDE SEQUENCE [LARGE SCALE GENOMIC DNA]</scope>
    <source>
        <strain evidence="1 2">IMV 1140</strain>
    </source>
</reference>
<dbReference type="Proteomes" id="UP001177260">
    <property type="component" value="Unassembled WGS sequence"/>
</dbReference>
<evidence type="ECO:0000313" key="1">
    <source>
        <dbReference type="EMBL" id="KAK1149020.1"/>
    </source>
</evidence>
<proteinExistence type="predicted"/>
<name>A0ACC3BF68_9EURO</name>
<protein>
    <submittedName>
        <fullName evidence="1">Uncharacterized protein</fullName>
    </submittedName>
</protein>
<accession>A0ACC3BF68</accession>
<comment type="caution">
    <text evidence="1">The sequence shown here is derived from an EMBL/GenBank/DDBJ whole genome shotgun (WGS) entry which is preliminary data.</text>
</comment>
<gene>
    <name evidence="1" type="ORF">N8T08_007695</name>
</gene>